<feature type="domain" description="Plus3" evidence="1">
    <location>
        <begin position="47"/>
        <end position="113"/>
    </location>
</feature>
<name>A0A8T8SH99_9BASI</name>
<evidence type="ECO:0000313" key="3">
    <source>
        <dbReference type="Proteomes" id="UP000077521"/>
    </source>
</evidence>
<feature type="non-terminal residue" evidence="2">
    <location>
        <position position="133"/>
    </location>
</feature>
<evidence type="ECO:0000313" key="2">
    <source>
        <dbReference type="EMBL" id="KAE8240189.1"/>
    </source>
</evidence>
<organism evidence="2 3">
    <name type="scientific">Tilletia indica</name>
    <dbReference type="NCBI Taxonomy" id="43049"/>
    <lineage>
        <taxon>Eukaryota</taxon>
        <taxon>Fungi</taxon>
        <taxon>Dikarya</taxon>
        <taxon>Basidiomycota</taxon>
        <taxon>Ustilaginomycotina</taxon>
        <taxon>Exobasidiomycetes</taxon>
        <taxon>Tilletiales</taxon>
        <taxon>Tilletiaceae</taxon>
        <taxon>Tilletia</taxon>
    </lineage>
</organism>
<keyword evidence="3" id="KW-1185">Reference proteome</keyword>
<proteinExistence type="predicted"/>
<dbReference type="Gene3D" id="3.90.70.200">
    <property type="entry name" value="Plus-3 domain"/>
    <property type="match status" value="1"/>
</dbReference>
<dbReference type="Proteomes" id="UP000077521">
    <property type="component" value="Unassembled WGS sequence"/>
</dbReference>
<reference evidence="2" key="2">
    <citation type="journal article" date="2019" name="IMA Fungus">
        <title>Genome sequencing and comparison of five Tilletia species to identify candidate genes for the detection of regulated species infecting wheat.</title>
        <authorList>
            <person name="Nguyen H.D.T."/>
            <person name="Sultana T."/>
            <person name="Kesanakurti P."/>
            <person name="Hambleton S."/>
        </authorList>
    </citation>
    <scope>NUCLEOTIDE SEQUENCE</scope>
    <source>
        <strain evidence="2">DAOMC 236416</strain>
    </source>
</reference>
<comment type="caution">
    <text evidence="2">The sequence shown here is derived from an EMBL/GenBank/DDBJ whole genome shotgun (WGS) entry which is preliminary data.</text>
</comment>
<dbReference type="InterPro" id="IPR004343">
    <property type="entry name" value="Plus-3_dom"/>
</dbReference>
<accession>A0A8T8SH99</accession>
<dbReference type="AlphaFoldDB" id="A0A8T8SH99"/>
<reference evidence="2" key="1">
    <citation type="submission" date="2016-04" db="EMBL/GenBank/DDBJ databases">
        <authorList>
            <person name="Nguyen H.D."/>
            <person name="Samba Siva P."/>
            <person name="Cullis J."/>
            <person name="Levesque C.A."/>
            <person name="Hambleton S."/>
        </authorList>
    </citation>
    <scope>NUCLEOTIDE SEQUENCE</scope>
    <source>
        <strain evidence="2">DAOMC 236416</strain>
    </source>
</reference>
<dbReference type="Pfam" id="PF03126">
    <property type="entry name" value="Plus-3"/>
    <property type="match status" value="1"/>
</dbReference>
<dbReference type="GO" id="GO:0003677">
    <property type="term" value="F:DNA binding"/>
    <property type="evidence" value="ECO:0007669"/>
    <property type="project" value="InterPro"/>
</dbReference>
<protein>
    <recommendedName>
        <fullName evidence="1">Plus3 domain-containing protein</fullName>
    </recommendedName>
</protein>
<dbReference type="InterPro" id="IPR036128">
    <property type="entry name" value="Plus3-like_sf"/>
</dbReference>
<dbReference type="EMBL" id="LWDF02001139">
    <property type="protein sequence ID" value="KAE8240189.1"/>
    <property type="molecule type" value="Genomic_DNA"/>
</dbReference>
<gene>
    <name evidence="2" type="ORF">A4X13_0g7909</name>
</gene>
<dbReference type="SUPFAM" id="SSF159042">
    <property type="entry name" value="Plus3-like"/>
    <property type="match status" value="1"/>
</dbReference>
<evidence type="ECO:0000259" key="1">
    <source>
        <dbReference type="Pfam" id="PF03126"/>
    </source>
</evidence>
<sequence>CDKSDEHYTWQHLKTLDEPSDKDELIKDHEQGTKRNRFDGALPSLDELRSCQLTRDDISKMHGLPGWLQHLCGNFVRVQWEADEDEQSEVRYPIRIHKIVDVKTESSPFYNFEPAKPSSLSSVLEMCATPRWV</sequence>